<evidence type="ECO:0000313" key="1">
    <source>
        <dbReference type="EMBL" id="GAG06116.1"/>
    </source>
</evidence>
<name>X0W057_9ZZZZ</name>
<dbReference type="AlphaFoldDB" id="X0W057"/>
<accession>X0W057</accession>
<dbReference type="EMBL" id="BARS01025612">
    <property type="protein sequence ID" value="GAG06116.1"/>
    <property type="molecule type" value="Genomic_DNA"/>
</dbReference>
<reference evidence="1" key="1">
    <citation type="journal article" date="2014" name="Front. Microbiol.">
        <title>High frequency of phylogenetically diverse reductive dehalogenase-homologous genes in deep subseafloor sedimentary metagenomes.</title>
        <authorList>
            <person name="Kawai M."/>
            <person name="Futagami T."/>
            <person name="Toyoda A."/>
            <person name="Takaki Y."/>
            <person name="Nishi S."/>
            <person name="Hori S."/>
            <person name="Arai W."/>
            <person name="Tsubouchi T."/>
            <person name="Morono Y."/>
            <person name="Uchiyama I."/>
            <person name="Ito T."/>
            <person name="Fujiyama A."/>
            <person name="Inagaki F."/>
            <person name="Takami H."/>
        </authorList>
    </citation>
    <scope>NUCLEOTIDE SEQUENCE</scope>
    <source>
        <strain evidence="1">Expedition CK06-06</strain>
    </source>
</reference>
<comment type="caution">
    <text evidence="1">The sequence shown here is derived from an EMBL/GenBank/DDBJ whole genome shotgun (WGS) entry which is preliminary data.</text>
</comment>
<proteinExistence type="predicted"/>
<protein>
    <submittedName>
        <fullName evidence="1">Uncharacterized protein</fullName>
    </submittedName>
</protein>
<organism evidence="1">
    <name type="scientific">marine sediment metagenome</name>
    <dbReference type="NCBI Taxonomy" id="412755"/>
    <lineage>
        <taxon>unclassified sequences</taxon>
        <taxon>metagenomes</taxon>
        <taxon>ecological metagenomes</taxon>
    </lineage>
</organism>
<sequence length="41" mass="4828">MNKIQIINKLQPYVNGKLITDVFVNYWNELVELIESEMSSL</sequence>
<gene>
    <name evidence="1" type="ORF">S01H1_40445</name>
</gene>